<comment type="caution">
    <text evidence="4">The sequence shown here is derived from an EMBL/GenBank/DDBJ whole genome shotgun (WGS) entry which is preliminary data.</text>
</comment>
<evidence type="ECO:0000259" key="3">
    <source>
        <dbReference type="PROSITE" id="PS50977"/>
    </source>
</evidence>
<organism evidence="4 5">
    <name type="scientific">Larkinella humicola</name>
    <dbReference type="NCBI Taxonomy" id="2607654"/>
    <lineage>
        <taxon>Bacteria</taxon>
        <taxon>Pseudomonadati</taxon>
        <taxon>Bacteroidota</taxon>
        <taxon>Cytophagia</taxon>
        <taxon>Cytophagales</taxon>
        <taxon>Spirosomataceae</taxon>
        <taxon>Larkinella</taxon>
    </lineage>
</organism>
<feature type="domain" description="HTH tetR-type" evidence="3">
    <location>
        <begin position="6"/>
        <end position="66"/>
    </location>
</feature>
<dbReference type="PROSITE" id="PS50977">
    <property type="entry name" value="HTH_TETR_2"/>
    <property type="match status" value="1"/>
</dbReference>
<dbReference type="SUPFAM" id="SSF46689">
    <property type="entry name" value="Homeodomain-like"/>
    <property type="match status" value="1"/>
</dbReference>
<dbReference type="InterPro" id="IPR050624">
    <property type="entry name" value="HTH-type_Tx_Regulator"/>
</dbReference>
<dbReference type="EMBL" id="VTWS01000006">
    <property type="protein sequence ID" value="KAA9349120.1"/>
    <property type="molecule type" value="Genomic_DNA"/>
</dbReference>
<reference evidence="4 5" key="1">
    <citation type="submission" date="2019-09" db="EMBL/GenBank/DDBJ databases">
        <title>Genome Sequence of Larkinella sp MA1.</title>
        <authorList>
            <person name="Srinivasan S."/>
        </authorList>
    </citation>
    <scope>NUCLEOTIDE SEQUENCE [LARGE SCALE GENOMIC DNA]</scope>
    <source>
        <strain evidence="4 5">MA1</strain>
    </source>
</reference>
<sequence>MRLRDETKERTIREKAIEMIVREGFDGLSMQKLAKAAGVSPATIYIYFKDREDLIRQIYYDEMLTMSTETLAGFDPGMHFEEGMRVQWMNRAQYCLKYPLRMHFMEQMRHSPFHEKFQGDARNPFSTAMKTFVLNAIERKELIKLPLEVYWSVAYAPLYQLIKFHQSKAGMPGWGTFVLDEKTLEKTLELVLKALQP</sequence>
<feature type="DNA-binding region" description="H-T-H motif" evidence="2">
    <location>
        <begin position="29"/>
        <end position="48"/>
    </location>
</feature>
<dbReference type="Proteomes" id="UP000326344">
    <property type="component" value="Unassembled WGS sequence"/>
</dbReference>
<dbReference type="InterPro" id="IPR001647">
    <property type="entry name" value="HTH_TetR"/>
</dbReference>
<dbReference type="RefSeq" id="WP_150879941.1">
    <property type="nucleotide sequence ID" value="NZ_VTWS01000006.1"/>
</dbReference>
<evidence type="ECO:0000256" key="2">
    <source>
        <dbReference type="PROSITE-ProRule" id="PRU00335"/>
    </source>
</evidence>
<gene>
    <name evidence="4" type="ORF">F0P93_22230</name>
</gene>
<dbReference type="Pfam" id="PF00440">
    <property type="entry name" value="TetR_N"/>
    <property type="match status" value="1"/>
</dbReference>
<evidence type="ECO:0000313" key="5">
    <source>
        <dbReference type="Proteomes" id="UP000326344"/>
    </source>
</evidence>
<dbReference type="PANTHER" id="PTHR43479">
    <property type="entry name" value="ACREF/ENVCD OPERON REPRESSOR-RELATED"/>
    <property type="match status" value="1"/>
</dbReference>
<dbReference type="GO" id="GO:0003677">
    <property type="term" value="F:DNA binding"/>
    <property type="evidence" value="ECO:0007669"/>
    <property type="project" value="UniProtKB-UniRule"/>
</dbReference>
<evidence type="ECO:0000256" key="1">
    <source>
        <dbReference type="ARBA" id="ARBA00023125"/>
    </source>
</evidence>
<proteinExistence type="predicted"/>
<protein>
    <submittedName>
        <fullName evidence="4">TetR/AcrR family transcriptional regulator</fullName>
    </submittedName>
</protein>
<dbReference type="Gene3D" id="1.10.357.10">
    <property type="entry name" value="Tetracycline Repressor, domain 2"/>
    <property type="match status" value="1"/>
</dbReference>
<name>A0A5N1JEQ9_9BACT</name>
<dbReference type="PANTHER" id="PTHR43479:SF11">
    <property type="entry name" value="ACREF_ENVCD OPERON REPRESSOR-RELATED"/>
    <property type="match status" value="1"/>
</dbReference>
<dbReference type="PRINTS" id="PR00455">
    <property type="entry name" value="HTHTETR"/>
</dbReference>
<keyword evidence="1 2" id="KW-0238">DNA-binding</keyword>
<accession>A0A5N1JEQ9</accession>
<evidence type="ECO:0000313" key="4">
    <source>
        <dbReference type="EMBL" id="KAA9349120.1"/>
    </source>
</evidence>
<dbReference type="InterPro" id="IPR009057">
    <property type="entry name" value="Homeodomain-like_sf"/>
</dbReference>
<dbReference type="AlphaFoldDB" id="A0A5N1JEQ9"/>
<keyword evidence="5" id="KW-1185">Reference proteome</keyword>